<sequence length="381" mass="42490">MAQPVSKATLLTIPVELRYAIYEMIFYPTVGRQPLLHVCRQIREEALTILLHFVRFFDSLPKLASWASRGPSHLRHLIRVVDVNCLESSLTPFREWHRHLIPGMEIAPGSWEATYLSRVGKLESLTSGKASVMQKLKHAVSRGPGEPVRRFAETLTLLSGIRKISLTLSGNYDVDDKDPLIVEQGLVLEMVARLLPDLRHLEFQAGPVTLEFLSHAANLRRLEFTGYAATGPDETLRILLGLPKLEALVLRRPPSSNDLDNGMESEGLTRKLAVTPEVVEKLNPLKEVHLMHFAGELKSEFVTGAMLRAIAAHASTLEVLHVDHDGVMADDAATALKALLPQLVSLKKLDLDFVLSEQLAGHYDIRDVIPSNVRILNLRTF</sequence>
<comment type="caution">
    <text evidence="1">The sequence shown here is derived from an EMBL/GenBank/DDBJ whole genome shotgun (WGS) entry which is preliminary data.</text>
</comment>
<keyword evidence="2" id="KW-1185">Reference proteome</keyword>
<organism evidence="1 2">
    <name type="scientific">Aspergillus melleus</name>
    <dbReference type="NCBI Taxonomy" id="138277"/>
    <lineage>
        <taxon>Eukaryota</taxon>
        <taxon>Fungi</taxon>
        <taxon>Dikarya</taxon>
        <taxon>Ascomycota</taxon>
        <taxon>Pezizomycotina</taxon>
        <taxon>Eurotiomycetes</taxon>
        <taxon>Eurotiomycetidae</taxon>
        <taxon>Eurotiales</taxon>
        <taxon>Aspergillaceae</taxon>
        <taxon>Aspergillus</taxon>
        <taxon>Aspergillus subgen. Circumdati</taxon>
    </lineage>
</organism>
<accession>A0ACC3B4H3</accession>
<dbReference type="Proteomes" id="UP001177260">
    <property type="component" value="Unassembled WGS sequence"/>
</dbReference>
<reference evidence="1 2" key="1">
    <citation type="journal article" date="2023" name="ACS Omega">
        <title>Identification of the Neoaspergillic Acid Biosynthesis Gene Cluster by Establishing an In Vitro CRISPR-Ribonucleoprotein Genetic System in Aspergillus melleus.</title>
        <authorList>
            <person name="Yuan B."/>
            <person name="Grau M.F."/>
            <person name="Murata R.M."/>
            <person name="Torok T."/>
            <person name="Venkateswaran K."/>
            <person name="Stajich J.E."/>
            <person name="Wang C.C.C."/>
        </authorList>
    </citation>
    <scope>NUCLEOTIDE SEQUENCE [LARGE SCALE GENOMIC DNA]</scope>
    <source>
        <strain evidence="1 2">IMV 1140</strain>
    </source>
</reference>
<gene>
    <name evidence="1" type="ORF">N8T08_004547</name>
</gene>
<evidence type="ECO:0000313" key="1">
    <source>
        <dbReference type="EMBL" id="KAK1145114.1"/>
    </source>
</evidence>
<dbReference type="EMBL" id="JAOPJF010000026">
    <property type="protein sequence ID" value="KAK1145114.1"/>
    <property type="molecule type" value="Genomic_DNA"/>
</dbReference>
<evidence type="ECO:0000313" key="2">
    <source>
        <dbReference type="Proteomes" id="UP001177260"/>
    </source>
</evidence>
<proteinExistence type="predicted"/>
<protein>
    <submittedName>
        <fullName evidence="1">Uncharacterized protein</fullName>
    </submittedName>
</protein>
<name>A0ACC3B4H3_9EURO</name>